<dbReference type="Proteomes" id="UP000076004">
    <property type="component" value="Chromosome 6"/>
</dbReference>
<sequence>MELSKGKVIIEKDINEHTIDDEVFLFEPNIDDVYDKNTNLRFIFHNTFITLEEEIAISEFRKYCKSRCLKINKIYFENECLRYLYSAQFDFSKAMELIKSNYEFRLSSILPIKEKDVIFYINKGVMYWHGRDKKCRPILIINLLKVELLNIDDLSNLFFFCFEFFLKYLCIPGKIENYISIIDCSGISISKFPMTTFMKLLEIMNSKYRCRLFRMYILEAPKILKTFGKSFLNFAPTYMTKKLKILDNNFADYLREEILSTQLEKKYGGIQEDKINNFYPFHFYPNCYISQQQKSKSQDNKIVIEKKINIFKNDHIYNIFLSGYSMHVILVHKDSRIIDNHRNTDILINDSNSAHLERTACIEGDTSDNHKEDVNITKNNIKKCMVKSMSIDSLKNISNDSLKNISNDSIKYVSNDSIKYVSNDSIKHNSSDHHNNYYHKRKKKKKKKHIVLNEEELLLQQQFVNYMKNEEYDIENLHILKNNKFINFKNKYVVHIDSIHKWIFKIKNLFLSNITINYITKRFPFLKDVILVKSNFRSINEYIKYLKENVPPEIITPHQTVSTNNEYDEEDNEKGKSNIIIKNNMGEKEVEIKKERIHNDSCTDKTLNKFENTQRLSSVKYVDDNNNIKITNDKDDPNIMLETEKGLKIKKNKKIEIMENKNRNKNKYKTSHVNTSKEYNYPEINIYNNCESIFDEFIKSSSTDKNKKKGFKENNSNNNIDNNNNNNDNNNNNNIMMMNKKKGEYENPCCDKTSFKKKGIQEVKQIYKEGEINEEKGKLKQISEKKGRLKQPFKIKVTDRLFKEREDMEKNEKREYIEKKILGKVTMNFSSCDKETQRKNNKKKKKKKEKDDVKFIPVCKDELSNILSKEYVENSNINCDNMTCESNTFCDNSKSENYIPIDNKSNNNKKSSISIKSIFPKRLDHALSKYKKYSTTSISTRLSRSSYNKFASEDKNEENNFDNIAINDTYQNKVSFFSQVSLSTGNITNTVDFETNKNEKKNDMNFKSTTVDNSNKTVHSDVPEKKSRKRLSKIKIIGLQFFNKQSSRR</sequence>
<dbReference type="Gene3D" id="3.40.525.10">
    <property type="entry name" value="CRAL-TRIO lipid binding domain"/>
    <property type="match status" value="1"/>
</dbReference>
<dbReference type="InterPro" id="IPR001251">
    <property type="entry name" value="CRAL-TRIO_dom"/>
</dbReference>
<reference evidence="3 4" key="1">
    <citation type="journal article" date="2016" name="Nat. Commun.">
        <title>Genomes of cryptic chimpanzee Plasmodium species reveal key evolutionary events leading to human malaria.</title>
        <authorList>
            <person name="Sundararaman S.A."/>
            <person name="Plenderleith L.J."/>
            <person name="Liu W."/>
            <person name="Loy D.E."/>
            <person name="Learn G.H."/>
            <person name="Li Y."/>
            <person name="Shaw K.S."/>
            <person name="Ayouba A."/>
            <person name="Peeters M."/>
            <person name="Speede S."/>
            <person name="Shaw G.M."/>
            <person name="Bushman F.D."/>
            <person name="Brisson D."/>
            <person name="Rayner J.C."/>
            <person name="Sharp P.M."/>
            <person name="Hahn B.H."/>
        </authorList>
    </citation>
    <scope>NUCLEOTIDE SEQUENCE [LARGE SCALE GENOMIC DNA]</scope>
    <source>
        <strain evidence="3 4">SY75</strain>
    </source>
</reference>
<dbReference type="SUPFAM" id="SSF52087">
    <property type="entry name" value="CRAL/TRIO domain"/>
    <property type="match status" value="1"/>
</dbReference>
<dbReference type="PROSITE" id="PS50191">
    <property type="entry name" value="CRAL_TRIO"/>
    <property type="match status" value="1"/>
</dbReference>
<dbReference type="InterPro" id="IPR036865">
    <property type="entry name" value="CRAL-TRIO_dom_sf"/>
</dbReference>
<dbReference type="SUPFAM" id="SSF46938">
    <property type="entry name" value="CRAL/TRIO N-terminal domain"/>
    <property type="match status" value="1"/>
</dbReference>
<feature type="region of interest" description="Disordered" evidence="1">
    <location>
        <begin position="998"/>
        <end position="1026"/>
    </location>
</feature>
<accession>A0A151LS41</accession>
<dbReference type="EMBL" id="LVLB01000007">
    <property type="protein sequence ID" value="KYO01959.1"/>
    <property type="molecule type" value="Genomic_DNA"/>
</dbReference>
<dbReference type="CDD" id="cd00170">
    <property type="entry name" value="SEC14"/>
    <property type="match status" value="1"/>
</dbReference>
<name>A0A151LS41_9APIC</name>
<evidence type="ECO:0000259" key="2">
    <source>
        <dbReference type="PROSITE" id="PS50191"/>
    </source>
</evidence>
<evidence type="ECO:0000256" key="1">
    <source>
        <dbReference type="SAM" id="MobiDB-lite"/>
    </source>
</evidence>
<dbReference type="PANTHER" id="PTHR46818">
    <property type="entry name" value="DOMAIN-CONTAINING PROTEIN, PUTATIVE-RELATED"/>
    <property type="match status" value="1"/>
</dbReference>
<dbReference type="GeneID" id="29775447"/>
<feature type="domain" description="CRAL-TRIO" evidence="2">
    <location>
        <begin position="114"/>
        <end position="275"/>
    </location>
</feature>
<dbReference type="AlphaFoldDB" id="A0A151LS41"/>
<protein>
    <submittedName>
        <fullName evidence="3">Sec14 domain containing protein</fullName>
    </submittedName>
</protein>
<evidence type="ECO:0000313" key="4">
    <source>
        <dbReference type="Proteomes" id="UP000076004"/>
    </source>
</evidence>
<dbReference type="PANTHER" id="PTHR46818:SF1">
    <property type="entry name" value="CHROMOSOME UNDETERMINED SCAFFOLD_125, WHOLE GENOME SHOTGUN SEQUENCE"/>
    <property type="match status" value="1"/>
</dbReference>
<dbReference type="RefSeq" id="XP_018642898.1">
    <property type="nucleotide sequence ID" value="XM_018784844.1"/>
</dbReference>
<feature type="compositionally biased region" description="Low complexity" evidence="1">
    <location>
        <begin position="714"/>
        <end position="734"/>
    </location>
</feature>
<gene>
    <name evidence="3" type="ORF">PGSY75_0626400</name>
</gene>
<evidence type="ECO:0000313" key="3">
    <source>
        <dbReference type="EMBL" id="KYO01959.1"/>
    </source>
</evidence>
<feature type="compositionally biased region" description="Polar residues" evidence="1">
    <location>
        <begin position="1005"/>
        <end position="1017"/>
    </location>
</feature>
<organism evidence="3 4">
    <name type="scientific">Plasmodium gaboni</name>
    <dbReference type="NCBI Taxonomy" id="647221"/>
    <lineage>
        <taxon>Eukaryota</taxon>
        <taxon>Sar</taxon>
        <taxon>Alveolata</taxon>
        <taxon>Apicomplexa</taxon>
        <taxon>Aconoidasida</taxon>
        <taxon>Haemosporida</taxon>
        <taxon>Plasmodiidae</taxon>
        <taxon>Plasmodium</taxon>
        <taxon>Plasmodium (Laverania)</taxon>
    </lineage>
</organism>
<dbReference type="VEuPathDB" id="PlasmoDB:PGABG01_0625100"/>
<dbReference type="VEuPathDB" id="PlasmoDB:PGSY75_0626400"/>
<dbReference type="Pfam" id="PF00650">
    <property type="entry name" value="CRAL_TRIO"/>
    <property type="match status" value="1"/>
</dbReference>
<dbReference type="KEGG" id="pgab:PGSY75_0626400"/>
<dbReference type="SMART" id="SM00516">
    <property type="entry name" value="SEC14"/>
    <property type="match status" value="1"/>
</dbReference>
<feature type="region of interest" description="Disordered" evidence="1">
    <location>
        <begin position="703"/>
        <end position="734"/>
    </location>
</feature>
<proteinExistence type="predicted"/>
<comment type="caution">
    <text evidence="3">The sequence shown here is derived from an EMBL/GenBank/DDBJ whole genome shotgun (WGS) entry which is preliminary data.</text>
</comment>
<dbReference type="InterPro" id="IPR036273">
    <property type="entry name" value="CRAL/TRIO_N_dom_sf"/>
</dbReference>